<dbReference type="InterPro" id="IPR001173">
    <property type="entry name" value="Glyco_trans_2-like"/>
</dbReference>
<dbReference type="PANTHER" id="PTHR48090">
    <property type="entry name" value="UNDECAPRENYL-PHOSPHATE 4-DEOXY-4-FORMAMIDO-L-ARABINOSE TRANSFERASE-RELATED"/>
    <property type="match status" value="1"/>
</dbReference>
<dbReference type="InterPro" id="IPR050256">
    <property type="entry name" value="Glycosyltransferase_2"/>
</dbReference>
<evidence type="ECO:0000256" key="5">
    <source>
        <dbReference type="ARBA" id="ARBA00022985"/>
    </source>
</evidence>
<evidence type="ECO:0000256" key="6">
    <source>
        <dbReference type="ARBA" id="ARBA00022989"/>
    </source>
</evidence>
<dbReference type="SUPFAM" id="SSF53448">
    <property type="entry name" value="Nucleotide-diphospho-sugar transferases"/>
    <property type="match status" value="1"/>
</dbReference>
<name>A0A3N2QYR3_9RHOB</name>
<keyword evidence="1" id="KW-1003">Cell membrane</keyword>
<evidence type="ECO:0000256" key="4">
    <source>
        <dbReference type="ARBA" id="ARBA00022692"/>
    </source>
</evidence>
<reference evidence="9 10" key="1">
    <citation type="submission" date="2018-10" db="EMBL/GenBank/DDBJ databases">
        <title>Histidinibacterium lentulum gen. nov., sp. nov., a marine bacterium from the culture broth of Picochlorum sp. 122.</title>
        <authorList>
            <person name="Wang G."/>
        </authorList>
    </citation>
    <scope>NUCLEOTIDE SEQUENCE [LARGE SCALE GENOMIC DNA]</scope>
    <source>
        <strain evidence="9 10">B17</strain>
    </source>
</reference>
<dbReference type="PANTHER" id="PTHR48090:SF3">
    <property type="entry name" value="UNDECAPRENYL-PHOSPHATE 4-DEOXY-4-FORMAMIDO-L-ARABINOSE TRANSFERASE"/>
    <property type="match status" value="1"/>
</dbReference>
<comment type="caution">
    <text evidence="9">The sequence shown here is derived from an EMBL/GenBank/DDBJ whole genome shotgun (WGS) entry which is preliminary data.</text>
</comment>
<keyword evidence="7" id="KW-0472">Membrane</keyword>
<keyword evidence="3 9" id="KW-0808">Transferase</keyword>
<sequence length="262" mass="27911">MLPAGPHSASPDPVRVAVVIPAHDEAAAIAGVVRGVLSAGTAFPLSEVIVTDDGSRDSTARILAELAAEEPRLTVVTHPRAAGQSAAIHSAVRRATAPVVAMLDGDGQNPPEDLPKLIAPFLDDAPARLGLVAGQRVGRRDTLSKRLASGFANRLRGALLQDGTRDTGCGLKAFRRDAFLMLPYFDHMHRYLPALFQRDGWEVRHVDVGHRPREGGRSKYTNLGRGLVGAVDLVGVSWLIRRRKRALTPADLLAGGQDGPTC</sequence>
<dbReference type="OrthoDB" id="9807795at2"/>
<evidence type="ECO:0000256" key="1">
    <source>
        <dbReference type="ARBA" id="ARBA00022475"/>
    </source>
</evidence>
<dbReference type="CDD" id="cd04179">
    <property type="entry name" value="DPM_DPG-synthase_like"/>
    <property type="match status" value="1"/>
</dbReference>
<keyword evidence="6" id="KW-1133">Transmembrane helix</keyword>
<keyword evidence="5" id="KW-0448">Lipopolysaccharide biosynthesis</keyword>
<dbReference type="FunFam" id="3.90.550.10:FF:000170">
    <property type="entry name" value="Dolichol-phosphate mannosyltransferase"/>
    <property type="match status" value="1"/>
</dbReference>
<evidence type="ECO:0000256" key="2">
    <source>
        <dbReference type="ARBA" id="ARBA00022676"/>
    </source>
</evidence>
<dbReference type="Gene3D" id="3.90.550.10">
    <property type="entry name" value="Spore Coat Polysaccharide Biosynthesis Protein SpsA, Chain A"/>
    <property type="match status" value="1"/>
</dbReference>
<dbReference type="InterPro" id="IPR029044">
    <property type="entry name" value="Nucleotide-diphossugar_trans"/>
</dbReference>
<evidence type="ECO:0000313" key="9">
    <source>
        <dbReference type="EMBL" id="ROU00340.1"/>
    </source>
</evidence>
<keyword evidence="10" id="KW-1185">Reference proteome</keyword>
<dbReference type="AlphaFoldDB" id="A0A3N2QYR3"/>
<evidence type="ECO:0000256" key="7">
    <source>
        <dbReference type="ARBA" id="ARBA00023136"/>
    </source>
</evidence>
<evidence type="ECO:0000259" key="8">
    <source>
        <dbReference type="Pfam" id="PF00535"/>
    </source>
</evidence>
<dbReference type="EMBL" id="RDRB01000006">
    <property type="protein sequence ID" value="ROU00340.1"/>
    <property type="molecule type" value="Genomic_DNA"/>
</dbReference>
<organism evidence="9 10">
    <name type="scientific">Histidinibacterium lentulum</name>
    <dbReference type="NCBI Taxonomy" id="2480588"/>
    <lineage>
        <taxon>Bacteria</taxon>
        <taxon>Pseudomonadati</taxon>
        <taxon>Pseudomonadota</taxon>
        <taxon>Alphaproteobacteria</taxon>
        <taxon>Rhodobacterales</taxon>
        <taxon>Paracoccaceae</taxon>
        <taxon>Histidinibacterium</taxon>
    </lineage>
</organism>
<keyword evidence="2" id="KW-0328">Glycosyltransferase</keyword>
<dbReference type="GO" id="GO:0009103">
    <property type="term" value="P:lipopolysaccharide biosynthetic process"/>
    <property type="evidence" value="ECO:0007669"/>
    <property type="project" value="UniProtKB-KW"/>
</dbReference>
<protein>
    <submittedName>
        <fullName evidence="9">Glycosyltransferase family 2 protein</fullName>
    </submittedName>
</protein>
<dbReference type="GO" id="GO:0099621">
    <property type="term" value="F:undecaprenyl-phosphate 4-deoxy-4-formamido-L-arabinose transferase activity"/>
    <property type="evidence" value="ECO:0007669"/>
    <property type="project" value="TreeGrafter"/>
</dbReference>
<dbReference type="Pfam" id="PF00535">
    <property type="entry name" value="Glycos_transf_2"/>
    <property type="match status" value="1"/>
</dbReference>
<evidence type="ECO:0000256" key="3">
    <source>
        <dbReference type="ARBA" id="ARBA00022679"/>
    </source>
</evidence>
<proteinExistence type="predicted"/>
<dbReference type="Proteomes" id="UP000268016">
    <property type="component" value="Unassembled WGS sequence"/>
</dbReference>
<evidence type="ECO:0000313" key="10">
    <source>
        <dbReference type="Proteomes" id="UP000268016"/>
    </source>
</evidence>
<feature type="domain" description="Glycosyltransferase 2-like" evidence="8">
    <location>
        <begin position="18"/>
        <end position="179"/>
    </location>
</feature>
<accession>A0A3N2QYR3</accession>
<dbReference type="GO" id="GO:0005886">
    <property type="term" value="C:plasma membrane"/>
    <property type="evidence" value="ECO:0007669"/>
    <property type="project" value="TreeGrafter"/>
</dbReference>
<keyword evidence="4" id="KW-0812">Transmembrane</keyword>
<gene>
    <name evidence="9" type="ORF">EAT49_13925</name>
</gene>